<evidence type="ECO:0000256" key="4">
    <source>
        <dbReference type="ARBA" id="ARBA00023136"/>
    </source>
</evidence>
<organism evidence="11 12">
    <name type="scientific">Pseudocitrobacter cyperus</name>
    <dbReference type="NCBI Taxonomy" id="3112843"/>
    <lineage>
        <taxon>Bacteria</taxon>
        <taxon>Pseudomonadati</taxon>
        <taxon>Pseudomonadota</taxon>
        <taxon>Gammaproteobacteria</taxon>
        <taxon>Enterobacterales</taxon>
        <taxon>Enterobacteriaceae</taxon>
        <taxon>Pseudocitrobacter</taxon>
    </lineage>
</organism>
<dbReference type="HAMAP" id="MF_01890">
    <property type="entry name" value="LpoA"/>
    <property type="match status" value="1"/>
</dbReference>
<evidence type="ECO:0000313" key="12">
    <source>
        <dbReference type="Proteomes" id="UP001444146"/>
    </source>
</evidence>
<dbReference type="PANTHER" id="PTHR38038">
    <property type="entry name" value="PENICILLIN-BINDING PROTEIN ACTIVATOR LPOA"/>
    <property type="match status" value="1"/>
</dbReference>
<dbReference type="Gene3D" id="1.25.40.650">
    <property type="match status" value="1"/>
</dbReference>
<evidence type="ECO:0000256" key="8">
    <source>
        <dbReference type="HAMAP-Rule" id="MF_01890"/>
    </source>
</evidence>
<keyword evidence="6 8" id="KW-0998">Cell outer membrane</keyword>
<keyword evidence="7" id="KW-0449">Lipoprotein</keyword>
<protein>
    <recommendedName>
        <fullName evidence="8">Penicillin-binding protein activator LpoA</fullName>
        <shortName evidence="8">PBP activator LpoA</shortName>
    </recommendedName>
</protein>
<evidence type="ECO:0000256" key="1">
    <source>
        <dbReference type="ARBA" id="ARBA00022729"/>
    </source>
</evidence>
<dbReference type="SUPFAM" id="SSF53822">
    <property type="entry name" value="Periplasmic binding protein-like I"/>
    <property type="match status" value="1"/>
</dbReference>
<evidence type="ECO:0000256" key="2">
    <source>
        <dbReference type="ARBA" id="ARBA00022960"/>
    </source>
</evidence>
<dbReference type="EMBL" id="JAYMYY010000002">
    <property type="protein sequence ID" value="MEO3990325.1"/>
    <property type="molecule type" value="Genomic_DNA"/>
</dbReference>
<feature type="compositionally biased region" description="Polar residues" evidence="9">
    <location>
        <begin position="343"/>
        <end position="365"/>
    </location>
</feature>
<feature type="signal peptide" evidence="10">
    <location>
        <begin position="1"/>
        <end position="25"/>
    </location>
</feature>
<dbReference type="InterPro" id="IPR011990">
    <property type="entry name" value="TPR-like_helical_dom_sf"/>
</dbReference>
<feature type="region of interest" description="Disordered" evidence="9">
    <location>
        <begin position="304"/>
        <end position="365"/>
    </location>
</feature>
<reference evidence="11 12" key="1">
    <citation type="submission" date="2024-01" db="EMBL/GenBank/DDBJ databases">
        <title>Pseudocitrobacter sp. Endophytic strain Cyp-38L.</title>
        <authorList>
            <person name="Amer M.A."/>
            <person name="Hamed S.M."/>
        </authorList>
    </citation>
    <scope>NUCLEOTIDE SEQUENCE [LARGE SCALE GENOMIC DNA]</scope>
    <source>
        <strain evidence="11 12">Cyp38S</strain>
    </source>
</reference>
<dbReference type="PANTHER" id="PTHR38038:SF1">
    <property type="entry name" value="PENICILLIN-BINDING PROTEIN ACTIVATOR LPOA"/>
    <property type="match status" value="1"/>
</dbReference>
<evidence type="ECO:0000256" key="9">
    <source>
        <dbReference type="SAM" id="MobiDB-lite"/>
    </source>
</evidence>
<evidence type="ECO:0000313" key="11">
    <source>
        <dbReference type="EMBL" id="MEO3990325.1"/>
    </source>
</evidence>
<keyword evidence="5" id="KW-0564">Palmitate</keyword>
<dbReference type="Gene3D" id="1.25.40.10">
    <property type="entry name" value="Tetratricopeptide repeat domain"/>
    <property type="match status" value="1"/>
</dbReference>
<evidence type="ECO:0000256" key="10">
    <source>
        <dbReference type="SAM" id="SignalP"/>
    </source>
</evidence>
<comment type="similarity">
    <text evidence="8">Belongs to the LpoA family.</text>
</comment>
<evidence type="ECO:0000256" key="7">
    <source>
        <dbReference type="ARBA" id="ARBA00023288"/>
    </source>
</evidence>
<feature type="chain" id="PRO_5047261171" description="Penicillin-binding protein activator LpoA" evidence="10">
    <location>
        <begin position="26"/>
        <end position="696"/>
    </location>
</feature>
<keyword evidence="4 8" id="KW-0472">Membrane</keyword>
<evidence type="ECO:0000256" key="5">
    <source>
        <dbReference type="ARBA" id="ARBA00023139"/>
    </source>
</evidence>
<keyword evidence="3 8" id="KW-0573">Peptidoglycan synthesis</keyword>
<evidence type="ECO:0000256" key="3">
    <source>
        <dbReference type="ARBA" id="ARBA00022984"/>
    </source>
</evidence>
<dbReference type="InterPro" id="IPR028082">
    <property type="entry name" value="Peripla_BP_I"/>
</dbReference>
<dbReference type="Pfam" id="PF04348">
    <property type="entry name" value="LppC"/>
    <property type="match status" value="2"/>
</dbReference>
<name>A0ABV0HIN9_9ENTR</name>
<dbReference type="Proteomes" id="UP001444146">
    <property type="component" value="Unassembled WGS sequence"/>
</dbReference>
<evidence type="ECO:0000256" key="6">
    <source>
        <dbReference type="ARBA" id="ARBA00023237"/>
    </source>
</evidence>
<dbReference type="RefSeq" id="WP_347794758.1">
    <property type="nucleotide sequence ID" value="NZ_JAYMYY010000002.1"/>
</dbReference>
<feature type="compositionally biased region" description="Polar residues" evidence="9">
    <location>
        <begin position="304"/>
        <end position="321"/>
    </location>
</feature>
<gene>
    <name evidence="8" type="primary">lpoA</name>
    <name evidence="11" type="ORF">VSR74_10915</name>
</gene>
<dbReference type="Gene3D" id="3.40.50.2300">
    <property type="match status" value="2"/>
</dbReference>
<keyword evidence="2 8" id="KW-0133">Cell shape</keyword>
<sequence length="696" mass="74699">MVPSTFLRPKAARCLPVVLAALLFAGCGTQQTQDQSAPHLEGTAQADSGYYLQQMQQSTNDSKTNWQLLAIRALLKEGKSQQAIELFGQLPKELSDDQRQEQSLLAVEIKLAQQDFKGAETLLAKISPNDLNTNQQIRFWADNIASQQGRPSLTLLRALIAQEPLLTAVPEKQKNIDATWQALSTMTQEQAKALVINADENVLQGWLDLQRVWFDNRNDPDMMKAGIKDWQTRYPQNPGAKLLPTQLVNVQSFKPASTNKIALLLPLNGQAAVFGRAIQQGFEAAKNGISPVSGSAVPEQVAQAASTNDVVSPSQAEVTDLTSPQTQPVQAPTPAQAPVQSVTAAPQQQEPAPVTAPQTETATPVTQPVAANPSAELKIYDTTTQPMSQILTQAQQDGVTLVVGPLLKNHVDDLLKSNTPLNVLALNQPESVTNRANVCYFALSPEDEARDAARHIHEQGKQAPLLLVPRSALGDRVTRAFADEWQTLGGGTVLQQKFGSLSELRGGVNGGAGIALTGSPVTTSQNQPQSVTIGDLTIPAPPSDAQISSGGKVDAAYIVATAQEIAFIKPMIAMRNGSQGGATLYASSRSAQGVAGPDFRLEMEGLQYSEIPMLAGSNPSLMQQALRAVNNDYSLARLYAMGADAWSLANHFSQMRQVPGFELNGNTGDLTATQDCVINRKLSWLKYQQGQVVSAN</sequence>
<feature type="compositionally biased region" description="Low complexity" evidence="9">
    <location>
        <begin position="322"/>
        <end position="342"/>
    </location>
</feature>
<dbReference type="CDD" id="cd06339">
    <property type="entry name" value="PBP1_YraM_LppC_lipoprotein-like"/>
    <property type="match status" value="1"/>
</dbReference>
<dbReference type="InterPro" id="IPR007443">
    <property type="entry name" value="LpoA"/>
</dbReference>
<keyword evidence="1 8" id="KW-0732">Signal</keyword>
<comment type="subunit">
    <text evidence="8">Interacts with PBP1a.</text>
</comment>
<keyword evidence="12" id="KW-1185">Reference proteome</keyword>
<comment type="function">
    <text evidence="8">Regulator of peptidoglycan synthesis that is essential for the function of penicillin-binding protein 1A (PBP1a).</text>
</comment>
<proteinExistence type="inferred from homology"/>
<accession>A0ABV0HIN9</accession>
<comment type="caution">
    <text evidence="11">The sequence shown here is derived from an EMBL/GenBank/DDBJ whole genome shotgun (WGS) entry which is preliminary data.</text>
</comment>